<name>A0A485KAH1_9STRA</name>
<feature type="domain" description="Tc1-like transposase DDE" evidence="2">
    <location>
        <begin position="270"/>
        <end position="396"/>
    </location>
</feature>
<proteinExistence type="predicted"/>
<accession>A0A485KAH1</accession>
<sequence length="465" mass="53627">MAGIPKVKHCLSRAEKLLVVRVHAHFLHAAAKPRVGKQQKVRKLVADACGISETLVSEIIAEYNAIGDPKKFMLEVSISTNERDREPEYDPSVVTLVRELVYERNNAVQPITSKLLASDLFERHGINIVERTLRRLLTRNGFYFGRGKRRQFCAESVGNLAFRSVYLRTKATNLRRRNLPKQPEIFLDESYCNLHHVSQLAWIDSEAHDSVQYEHSGKGPRVCIVGVESSRGKITSAEWVPGSFQCSSKKKNRKQNCADHESDEGDDDYHGNFNAPLFEPWFDMLCRTAKERYGPCRIFMDGASYHMRRLNPAPSAKYRKQEIIEWLDMHGVIRQTNATKPELLMLVRANKPAPIYATTEIAVGHGHTVHWTPPYHPELNPIELIWANIKRRIASNPATTMVDLENKVSQYHLLVGRQDWTKCWKHSQKYEFKYMQMMEEQEETVMIEPDDDDSAIESEGEYWYI</sequence>
<evidence type="ECO:0000313" key="4">
    <source>
        <dbReference type="EMBL" id="VFT80187.1"/>
    </source>
</evidence>
<organism evidence="4 5">
    <name type="scientific">Aphanomyces stellatus</name>
    <dbReference type="NCBI Taxonomy" id="120398"/>
    <lineage>
        <taxon>Eukaryota</taxon>
        <taxon>Sar</taxon>
        <taxon>Stramenopiles</taxon>
        <taxon>Oomycota</taxon>
        <taxon>Saprolegniomycetes</taxon>
        <taxon>Saprolegniales</taxon>
        <taxon>Verrucalvaceae</taxon>
        <taxon>Aphanomyces</taxon>
    </lineage>
</organism>
<dbReference type="Pfam" id="PF13358">
    <property type="entry name" value="DDE_3"/>
    <property type="match status" value="1"/>
</dbReference>
<dbReference type="EMBL" id="VJMH01000452">
    <property type="protein sequence ID" value="KAF0716146.1"/>
    <property type="molecule type" value="Genomic_DNA"/>
</dbReference>
<dbReference type="OrthoDB" id="88762at2759"/>
<evidence type="ECO:0000313" key="5">
    <source>
        <dbReference type="Proteomes" id="UP000332933"/>
    </source>
</evidence>
<dbReference type="AlphaFoldDB" id="A0A485KAH1"/>
<dbReference type="EMBL" id="CAADRA010000452">
    <property type="protein sequence ID" value="VFT80187.1"/>
    <property type="molecule type" value="Genomic_DNA"/>
</dbReference>
<gene>
    <name evidence="4" type="primary">Aste57867_3006</name>
    <name evidence="3" type="ORF">As57867_002997</name>
    <name evidence="4" type="ORF">ASTE57867_3006</name>
</gene>
<evidence type="ECO:0000313" key="3">
    <source>
        <dbReference type="EMBL" id="KAF0716146.1"/>
    </source>
</evidence>
<dbReference type="InterPro" id="IPR038717">
    <property type="entry name" value="Tc1-like_DDE_dom"/>
</dbReference>
<reference evidence="4 5" key="1">
    <citation type="submission" date="2019-03" db="EMBL/GenBank/DDBJ databases">
        <authorList>
            <person name="Gaulin E."/>
            <person name="Dumas B."/>
        </authorList>
    </citation>
    <scope>NUCLEOTIDE SEQUENCE [LARGE SCALE GENOMIC DNA]</scope>
    <source>
        <strain evidence="4">CBS 568.67</strain>
    </source>
</reference>
<dbReference type="InterPro" id="IPR036397">
    <property type="entry name" value="RNaseH_sf"/>
</dbReference>
<dbReference type="GO" id="GO:0003676">
    <property type="term" value="F:nucleic acid binding"/>
    <property type="evidence" value="ECO:0007669"/>
    <property type="project" value="InterPro"/>
</dbReference>
<evidence type="ECO:0000256" key="1">
    <source>
        <dbReference type="SAM" id="MobiDB-lite"/>
    </source>
</evidence>
<dbReference type="PANTHER" id="PTHR33939:SF1">
    <property type="entry name" value="DUF4371 DOMAIN-CONTAINING PROTEIN"/>
    <property type="match status" value="1"/>
</dbReference>
<keyword evidence="5" id="KW-1185">Reference proteome</keyword>
<dbReference type="Proteomes" id="UP000332933">
    <property type="component" value="Unassembled WGS sequence"/>
</dbReference>
<evidence type="ECO:0000259" key="2">
    <source>
        <dbReference type="Pfam" id="PF13358"/>
    </source>
</evidence>
<feature type="region of interest" description="Disordered" evidence="1">
    <location>
        <begin position="247"/>
        <end position="269"/>
    </location>
</feature>
<dbReference type="Gene3D" id="3.30.420.10">
    <property type="entry name" value="Ribonuclease H-like superfamily/Ribonuclease H"/>
    <property type="match status" value="1"/>
</dbReference>
<dbReference type="PANTHER" id="PTHR33939">
    <property type="entry name" value="PROTEIN CBG22215"/>
    <property type="match status" value="1"/>
</dbReference>
<reference evidence="3" key="2">
    <citation type="submission" date="2019-06" db="EMBL/GenBank/DDBJ databases">
        <title>Genomics analysis of Aphanomyces spp. identifies a new class of oomycete effector associated with host adaptation.</title>
        <authorList>
            <person name="Gaulin E."/>
        </authorList>
    </citation>
    <scope>NUCLEOTIDE SEQUENCE</scope>
    <source>
        <strain evidence="3">CBS 578.67</strain>
    </source>
</reference>
<protein>
    <submittedName>
        <fullName evidence="4">Aste57867_3006 protein</fullName>
    </submittedName>
</protein>